<dbReference type="InterPro" id="IPR029058">
    <property type="entry name" value="AB_hydrolase_fold"/>
</dbReference>
<name>A0A0S2FB74_LYSAN</name>
<evidence type="ECO:0000259" key="1">
    <source>
        <dbReference type="Pfam" id="PF07819"/>
    </source>
</evidence>
<keyword evidence="3" id="KW-1185">Reference proteome</keyword>
<proteinExistence type="predicted"/>
<dbReference type="STRING" id="84531.LA76x_2612"/>
<evidence type="ECO:0000313" key="3">
    <source>
        <dbReference type="Proteomes" id="UP000060787"/>
    </source>
</evidence>
<dbReference type="RefSeq" id="WP_057917963.1">
    <property type="nucleotide sequence ID" value="NZ_CP011129.1"/>
</dbReference>
<accession>A0A0S2FB74</accession>
<dbReference type="PATRIC" id="fig|84531.8.peg.2623"/>
<reference evidence="2 3" key="1">
    <citation type="journal article" date="2015" name="BMC Genomics">
        <title>Comparative genomics and metabolic profiling of the genus Lysobacter.</title>
        <authorList>
            <person name="de Bruijn I."/>
            <person name="Cheng X."/>
            <person name="de Jager V."/>
            <person name="Exposito R.G."/>
            <person name="Watrous J."/>
            <person name="Patel N."/>
            <person name="Postma J."/>
            <person name="Dorrestein P.C."/>
            <person name="Kobayashi D."/>
            <person name="Raaijmakers J.M."/>
        </authorList>
    </citation>
    <scope>NUCLEOTIDE SEQUENCE [LARGE SCALE GENOMIC DNA]</scope>
    <source>
        <strain evidence="2 3">76</strain>
    </source>
</reference>
<gene>
    <name evidence="2" type="ORF">LA76x_2612</name>
</gene>
<dbReference type="Proteomes" id="UP000060787">
    <property type="component" value="Chromosome"/>
</dbReference>
<sequence>MKRDAAVVFVHGLAKKPAPEKLEEIWMWALSRDNPMPSVFAPPNSGIHLDNRGIPKHFGYYADVFYGTDYETELSSYYESAADAGEAEIAAEVAGMEDLPGKMPSLTDEEQFFVTRLEAKFSAQLALSPVAVANPVSSLEGASEYEIASWLPAPVKQAIVRAAAMEAYYYLFDKEYVRQDGRRFKVREELRTRLLHKLNAAREESDRVIIVSHSMGTIVAYDVIRNCDNCPHVHTLLTLGSPLGVKEVQDELRAPGSSKPDFPPSRLDRWINIYDPLDPICGADPRFANDYAGAGGKGVEDIKESNWGRWRHSATHYLAGSRLREQLIAAMGQ</sequence>
<dbReference type="Gene3D" id="3.40.50.1820">
    <property type="entry name" value="alpha/beta hydrolase"/>
    <property type="match status" value="1"/>
</dbReference>
<dbReference type="SUPFAM" id="SSF53474">
    <property type="entry name" value="alpha/beta-Hydrolases"/>
    <property type="match status" value="1"/>
</dbReference>
<dbReference type="EMBL" id="CP011129">
    <property type="protein sequence ID" value="ALN80742.1"/>
    <property type="molecule type" value="Genomic_DNA"/>
</dbReference>
<dbReference type="Pfam" id="PF07819">
    <property type="entry name" value="PGAP1"/>
    <property type="match status" value="1"/>
</dbReference>
<feature type="domain" description="GPI inositol-deacylase PGAP1-like alpha/beta" evidence="1">
    <location>
        <begin position="168"/>
        <end position="248"/>
    </location>
</feature>
<dbReference type="AlphaFoldDB" id="A0A0S2FB74"/>
<evidence type="ECO:0000313" key="2">
    <source>
        <dbReference type="EMBL" id="ALN80742.1"/>
    </source>
</evidence>
<dbReference type="InterPro" id="IPR012908">
    <property type="entry name" value="PGAP1-ab_dom-like"/>
</dbReference>
<dbReference type="GO" id="GO:0016788">
    <property type="term" value="F:hydrolase activity, acting on ester bonds"/>
    <property type="evidence" value="ECO:0007669"/>
    <property type="project" value="InterPro"/>
</dbReference>
<organism evidence="2 3">
    <name type="scientific">Lysobacter antibioticus</name>
    <dbReference type="NCBI Taxonomy" id="84531"/>
    <lineage>
        <taxon>Bacteria</taxon>
        <taxon>Pseudomonadati</taxon>
        <taxon>Pseudomonadota</taxon>
        <taxon>Gammaproteobacteria</taxon>
        <taxon>Lysobacterales</taxon>
        <taxon>Lysobacteraceae</taxon>
        <taxon>Lysobacter</taxon>
    </lineage>
</organism>
<dbReference type="KEGG" id="lab:LA76x_2612"/>
<protein>
    <submittedName>
        <fullName evidence="2">PGAP1-like family protein</fullName>
    </submittedName>
</protein>